<proteinExistence type="inferred from homology"/>
<feature type="domain" description="Cytochrome b5 heme-binding" evidence="5">
    <location>
        <begin position="4"/>
        <end position="84"/>
    </location>
</feature>
<dbReference type="GO" id="GO:0046872">
    <property type="term" value="F:metal ion binding"/>
    <property type="evidence" value="ECO:0007669"/>
    <property type="project" value="UniProtKB-KW"/>
</dbReference>
<dbReference type="SMART" id="SM01117">
    <property type="entry name" value="Cyt-b5"/>
    <property type="match status" value="1"/>
</dbReference>
<dbReference type="InterPro" id="IPR050668">
    <property type="entry name" value="Cytochrome_b5"/>
</dbReference>
<evidence type="ECO:0000256" key="2">
    <source>
        <dbReference type="ARBA" id="ARBA00022723"/>
    </source>
</evidence>
<dbReference type="GO" id="GO:0016020">
    <property type="term" value="C:membrane"/>
    <property type="evidence" value="ECO:0007669"/>
    <property type="project" value="TreeGrafter"/>
</dbReference>
<keyword evidence="3" id="KW-0408">Iron</keyword>
<dbReference type="Gene3D" id="3.10.120.10">
    <property type="entry name" value="Cytochrome b5-like heme/steroid binding domain"/>
    <property type="match status" value="1"/>
</dbReference>
<reference evidence="7 8" key="2">
    <citation type="journal article" date="2018" name="Elife">
        <title>Firefly genomes illuminate parallel origins of bioluminescence in beetles.</title>
        <authorList>
            <person name="Fallon T.R."/>
            <person name="Lower S.E."/>
            <person name="Chang C.H."/>
            <person name="Bessho-Uehara M."/>
            <person name="Martin G.J."/>
            <person name="Bewick A.J."/>
            <person name="Behringer M."/>
            <person name="Debat H.J."/>
            <person name="Wong I."/>
            <person name="Day J.C."/>
            <person name="Suvorov A."/>
            <person name="Silva C.J."/>
            <person name="Stanger-Hall K.F."/>
            <person name="Hall D.W."/>
            <person name="Schmitz R.J."/>
            <person name="Nelson D.R."/>
            <person name="Lewis S.M."/>
            <person name="Shigenobu S."/>
            <person name="Bybee S.M."/>
            <person name="Larracuente A.M."/>
            <person name="Oba Y."/>
            <person name="Weng J.K."/>
        </authorList>
    </citation>
    <scope>NUCLEOTIDE SEQUENCE [LARGE SCALE GENOMIC DNA]</scope>
    <source>
        <strain evidence="7">1611_PpyrPB1</strain>
        <tissue evidence="7">Whole body</tissue>
    </source>
</reference>
<evidence type="ECO:0000313" key="8">
    <source>
        <dbReference type="Proteomes" id="UP000327044"/>
    </source>
</evidence>
<dbReference type="PANTHER" id="PTHR19359">
    <property type="entry name" value="CYTOCHROME B5"/>
    <property type="match status" value="1"/>
</dbReference>
<dbReference type="InterPro" id="IPR001199">
    <property type="entry name" value="Cyt_B5-like_heme/steroid-bd"/>
</dbReference>
<reference evidence="6" key="1">
    <citation type="journal article" date="2016" name="Sci. Rep.">
        <title>Molecular characterization of firefly nuptial gifts: a multi-omics approach sheds light on postcopulatory sexual selection.</title>
        <authorList>
            <person name="Al-Wathiqui N."/>
            <person name="Fallon T.R."/>
            <person name="South A."/>
            <person name="Weng J.K."/>
            <person name="Lewis S.M."/>
        </authorList>
    </citation>
    <scope>NUCLEOTIDE SEQUENCE</scope>
</reference>
<sequence length="118" mass="13352">MTETVYYKIDEIKQNDGKNKMETWIIFKDCVYDVTEFLAKDEHPGGVELIQEFAGKCATKAFLNVGHSRDATRLLATFKIGEVAQEDRTTDATKLKTNNGVNRIERSFISRLTCGILS</sequence>
<gene>
    <name evidence="7" type="ORF">PPYR_07125</name>
</gene>
<dbReference type="SUPFAM" id="SSF55856">
    <property type="entry name" value="Cytochrome b5-like heme/steroid binding domain"/>
    <property type="match status" value="1"/>
</dbReference>
<keyword evidence="2" id="KW-0479">Metal-binding</keyword>
<dbReference type="InterPro" id="IPR036400">
    <property type="entry name" value="Cyt_B5-like_heme/steroid_sf"/>
</dbReference>
<evidence type="ECO:0000256" key="4">
    <source>
        <dbReference type="ARBA" id="ARBA00038168"/>
    </source>
</evidence>
<name>A0A1Y1MHU3_PHOPY</name>
<dbReference type="InParanoid" id="A0A1Y1MHU3"/>
<organism evidence="6">
    <name type="scientific">Photinus pyralis</name>
    <name type="common">Common eastern firefly</name>
    <name type="synonym">Lampyris pyralis</name>
    <dbReference type="NCBI Taxonomy" id="7054"/>
    <lineage>
        <taxon>Eukaryota</taxon>
        <taxon>Metazoa</taxon>
        <taxon>Ecdysozoa</taxon>
        <taxon>Arthropoda</taxon>
        <taxon>Hexapoda</taxon>
        <taxon>Insecta</taxon>
        <taxon>Pterygota</taxon>
        <taxon>Neoptera</taxon>
        <taxon>Endopterygota</taxon>
        <taxon>Coleoptera</taxon>
        <taxon>Polyphaga</taxon>
        <taxon>Elateriformia</taxon>
        <taxon>Elateroidea</taxon>
        <taxon>Lampyridae</taxon>
        <taxon>Lampyrinae</taxon>
        <taxon>Photinus</taxon>
    </lineage>
</organism>
<dbReference type="GO" id="GO:0020037">
    <property type="term" value="F:heme binding"/>
    <property type="evidence" value="ECO:0007669"/>
    <property type="project" value="TreeGrafter"/>
</dbReference>
<comment type="similarity">
    <text evidence="4">Belongs to the cytochrome b5 family.</text>
</comment>
<keyword evidence="8" id="KW-1185">Reference proteome</keyword>
<keyword evidence="1" id="KW-0349">Heme</keyword>
<dbReference type="EMBL" id="VVIM01000005">
    <property type="protein sequence ID" value="KAB0799245.1"/>
    <property type="molecule type" value="Genomic_DNA"/>
</dbReference>
<accession>A0A1Y1MHU3</accession>
<dbReference type="Pfam" id="PF00173">
    <property type="entry name" value="Cyt-b5"/>
    <property type="match status" value="1"/>
</dbReference>
<dbReference type="OrthoDB" id="260091at2759"/>
<dbReference type="PROSITE" id="PS50255">
    <property type="entry name" value="CYTOCHROME_B5_2"/>
    <property type="match status" value="1"/>
</dbReference>
<dbReference type="EMBL" id="GEZM01033627">
    <property type="protein sequence ID" value="JAV84210.1"/>
    <property type="molecule type" value="Transcribed_RNA"/>
</dbReference>
<evidence type="ECO:0000259" key="5">
    <source>
        <dbReference type="PROSITE" id="PS50255"/>
    </source>
</evidence>
<evidence type="ECO:0000256" key="1">
    <source>
        <dbReference type="ARBA" id="ARBA00022617"/>
    </source>
</evidence>
<evidence type="ECO:0000313" key="6">
    <source>
        <dbReference type="EMBL" id="JAV84210.1"/>
    </source>
</evidence>
<dbReference type="Proteomes" id="UP000327044">
    <property type="component" value="Unassembled WGS sequence"/>
</dbReference>
<protein>
    <recommendedName>
        <fullName evidence="5">Cytochrome b5 heme-binding domain-containing protein</fullName>
    </recommendedName>
</protein>
<evidence type="ECO:0000256" key="3">
    <source>
        <dbReference type="ARBA" id="ARBA00023004"/>
    </source>
</evidence>
<evidence type="ECO:0000313" key="7">
    <source>
        <dbReference type="EMBL" id="KAB0799245.1"/>
    </source>
</evidence>
<dbReference type="AlphaFoldDB" id="A0A1Y1MHU3"/>
<reference evidence="7" key="3">
    <citation type="submission" date="2019-08" db="EMBL/GenBank/DDBJ databases">
        <authorList>
            <consortium name="Photinus pyralis genome working group"/>
            <person name="Fallon T.R."/>
            <person name="Sander Lower S.E."/>
            <person name="Weng J.-K."/>
        </authorList>
    </citation>
    <scope>NUCLEOTIDE SEQUENCE</scope>
    <source>
        <strain evidence="7">1611_PpyrPB1</strain>
        <tissue evidence="7">Whole body</tissue>
    </source>
</reference>